<feature type="compositionally biased region" description="Gly residues" evidence="1">
    <location>
        <begin position="57"/>
        <end position="69"/>
    </location>
</feature>
<organism evidence="2 3">
    <name type="scientific">Cystoisospora suis</name>
    <dbReference type="NCBI Taxonomy" id="483139"/>
    <lineage>
        <taxon>Eukaryota</taxon>
        <taxon>Sar</taxon>
        <taxon>Alveolata</taxon>
        <taxon>Apicomplexa</taxon>
        <taxon>Conoidasida</taxon>
        <taxon>Coccidia</taxon>
        <taxon>Eucoccidiorida</taxon>
        <taxon>Eimeriorina</taxon>
        <taxon>Sarcocystidae</taxon>
        <taxon>Cystoisospora</taxon>
    </lineage>
</organism>
<feature type="region of interest" description="Disordered" evidence="1">
    <location>
        <begin position="402"/>
        <end position="542"/>
    </location>
</feature>
<feature type="compositionally biased region" description="Low complexity" evidence="1">
    <location>
        <begin position="323"/>
        <end position="333"/>
    </location>
</feature>
<dbReference type="InterPro" id="IPR013783">
    <property type="entry name" value="Ig-like_fold"/>
</dbReference>
<feature type="compositionally biased region" description="Basic and acidic residues" evidence="1">
    <location>
        <begin position="208"/>
        <end position="237"/>
    </location>
</feature>
<evidence type="ECO:0000313" key="3">
    <source>
        <dbReference type="Proteomes" id="UP000221165"/>
    </source>
</evidence>
<feature type="region of interest" description="Disordered" evidence="1">
    <location>
        <begin position="285"/>
        <end position="369"/>
    </location>
</feature>
<dbReference type="AlphaFoldDB" id="A0A2C6LEX0"/>
<feature type="compositionally biased region" description="Low complexity" evidence="1">
    <location>
        <begin position="1"/>
        <end position="16"/>
    </location>
</feature>
<dbReference type="VEuPathDB" id="ToxoDB:CSUI_000207"/>
<dbReference type="Gene3D" id="2.60.40.10">
    <property type="entry name" value="Immunoglobulins"/>
    <property type="match status" value="1"/>
</dbReference>
<proteinExistence type="predicted"/>
<keyword evidence="3" id="KW-1185">Reference proteome</keyword>
<reference evidence="2 3" key="1">
    <citation type="journal article" date="2017" name="Int. J. Parasitol.">
        <title>The genome of the protozoan parasite Cystoisospora suis and a reverse vaccinology approach to identify vaccine candidates.</title>
        <authorList>
            <person name="Palmieri N."/>
            <person name="Shrestha A."/>
            <person name="Ruttkowski B."/>
            <person name="Beck T."/>
            <person name="Vogl C."/>
            <person name="Tomley F."/>
            <person name="Blake D.P."/>
            <person name="Joachim A."/>
        </authorList>
    </citation>
    <scope>NUCLEOTIDE SEQUENCE [LARGE SCALE GENOMIC DNA]</scope>
    <source>
        <strain evidence="2 3">Wien I</strain>
    </source>
</reference>
<dbReference type="GeneID" id="94423652"/>
<feature type="compositionally biased region" description="Basic and acidic residues" evidence="1">
    <location>
        <begin position="335"/>
        <end position="345"/>
    </location>
</feature>
<feature type="compositionally biased region" description="Low complexity" evidence="1">
    <location>
        <begin position="355"/>
        <end position="364"/>
    </location>
</feature>
<dbReference type="EMBL" id="MIGC01000096">
    <property type="protein sequence ID" value="PHJ25939.1"/>
    <property type="molecule type" value="Genomic_DNA"/>
</dbReference>
<feature type="region of interest" description="Disordered" evidence="1">
    <location>
        <begin position="169"/>
        <end position="266"/>
    </location>
</feature>
<feature type="compositionally biased region" description="Basic and acidic residues" evidence="1">
    <location>
        <begin position="470"/>
        <end position="483"/>
    </location>
</feature>
<protein>
    <submittedName>
        <fullName evidence="2">Uncharacterized protein</fullName>
    </submittedName>
</protein>
<accession>A0A2C6LEX0</accession>
<dbReference type="RefSeq" id="XP_067927585.1">
    <property type="nucleotide sequence ID" value="XM_068060441.1"/>
</dbReference>
<dbReference type="OrthoDB" id="346473at2759"/>
<feature type="compositionally biased region" description="Polar residues" evidence="1">
    <location>
        <begin position="425"/>
        <end position="440"/>
    </location>
</feature>
<feature type="region of interest" description="Disordered" evidence="1">
    <location>
        <begin position="1"/>
        <end position="72"/>
    </location>
</feature>
<feature type="compositionally biased region" description="Basic and acidic residues" evidence="1">
    <location>
        <begin position="406"/>
        <end position="424"/>
    </location>
</feature>
<feature type="compositionally biased region" description="Basic residues" evidence="1">
    <location>
        <begin position="286"/>
        <end position="299"/>
    </location>
</feature>
<gene>
    <name evidence="2" type="ORF">CSUI_000207</name>
</gene>
<evidence type="ECO:0000256" key="1">
    <source>
        <dbReference type="SAM" id="MobiDB-lite"/>
    </source>
</evidence>
<feature type="compositionally biased region" description="Basic and acidic residues" evidence="1">
    <location>
        <begin position="441"/>
        <end position="456"/>
    </location>
</feature>
<comment type="caution">
    <text evidence="2">The sequence shown here is derived from an EMBL/GenBank/DDBJ whole genome shotgun (WGS) entry which is preliminary data.</text>
</comment>
<evidence type="ECO:0000313" key="2">
    <source>
        <dbReference type="EMBL" id="PHJ25939.1"/>
    </source>
</evidence>
<name>A0A2C6LEX0_9APIC</name>
<dbReference type="Proteomes" id="UP000221165">
    <property type="component" value="Unassembled WGS sequence"/>
</dbReference>
<sequence length="702" mass="76540">MCTESTVGTVTTTETGAGTGPGEFLGGEEGENFPTVGEVTCRGDEEEDDREASTGARSGGDADGQGGDGTAKKKNQVKLERWLHIDRPAGFIPCGASTLLHLTLNVQEAVLEPQDLVYTVLVIRLEDSKQDVFFSVSTSVLPSLLGAAPSQLQKISNRSIIMAPAGGRVLGGERGEEEDVNGFDTKECSATTTTTTEEEGMKTGQQIERVHEDKRVSRRAFEDDGKKQKEEEQRKNTSESSYSVERSVGASVGSAEREEEERNVSSPLPKEIWWLLVHIYSQISSQKKRKRTFPRRNKVTVHDPTTGGPSSKKSSRTGCHPPSSSASDDSTSAKGEQKVNNEEPHSPPSGDPGRGDISSSSSLSMRRRSSIALEGEKDFDLASFLSSPCSAVLQRPKHLRGSTTFFRREGEGDHGGGRGEKQEESTMSSDLELNTKISSDPTERRQRDSSFLRETVETSNSGVNPAEGDGFSRRKEKEEEKTKTTVVSAEGAGTQLGGADGSMVMSSERAEEGQQLTRRRKRLADQKFQSTEEDEEAARRKREVSLEEEAEFVRMCVESGVVVPNNVSVDAALMVLAKWGNSVVIVPSEFTVREVGDDDLHMLCRAMLLSLPTSQRNIFLSVVSLLRLLLEAAISSFPPLCVCHASGGTGCDGEEIDLEDDEARKELKSLLLHATIAWLGRWLMPQTPPQVTGLVLEHFLRT</sequence>